<comment type="caution">
    <text evidence="3">The sequence shown here is derived from an EMBL/GenBank/DDBJ whole genome shotgun (WGS) entry which is preliminary data.</text>
</comment>
<feature type="region of interest" description="Disordered" evidence="1">
    <location>
        <begin position="1"/>
        <end position="43"/>
    </location>
</feature>
<dbReference type="OrthoDB" id="9792074at2"/>
<dbReference type="Pfam" id="PF02557">
    <property type="entry name" value="VanY"/>
    <property type="match status" value="1"/>
</dbReference>
<feature type="compositionally biased region" description="Acidic residues" evidence="1">
    <location>
        <begin position="68"/>
        <end position="86"/>
    </location>
</feature>
<reference evidence="3 4" key="1">
    <citation type="submission" date="2015-03" db="EMBL/GenBank/DDBJ databases">
        <title>Draft genome sequence of Luteibacter yeojuensis strain SU11.</title>
        <authorList>
            <person name="Sulaiman J."/>
            <person name="Priya K."/>
            <person name="Chan K.-G."/>
        </authorList>
    </citation>
    <scope>NUCLEOTIDE SEQUENCE [LARGE SCALE GENOMIC DNA]</scope>
    <source>
        <strain evidence="3 4">SU11</strain>
    </source>
</reference>
<dbReference type="InterPro" id="IPR009045">
    <property type="entry name" value="Zn_M74/Hedgehog-like"/>
</dbReference>
<dbReference type="Proteomes" id="UP000033651">
    <property type="component" value="Unassembled WGS sequence"/>
</dbReference>
<sequence>MATTNPTGAYDELGLATPFADGQGERESFDAAPPWHGYSEPPFLREEGEDEALAWLDTDGASGAGEEAQPDDEERDAGEAYAEPETEAVGAAGGGTLSLTEPQRAWIHALDRSALERLPDATMRERFLAQDWSGIEFPGNVPRGQQATDTIKAHWALARTLFNAMASVTPERRVPSTLRFREHPAQPVPQQAGQRLFAEARDAFLRMHDAARADGVDLVILSSWRSRAKQASLSAHQSNPNAVARGVSAHMYGLAIDLRMAVRGLPVAEANTRVDDASAAKAGTAAKMGNLVRMYRSPVYKWMALRGRDFGWYPYRNEPWHWEYNPPGFKARFEGTAVGAAVAQEDEAEGAAMIRTFTAKALGVKVAVYVTQAARRASQVELLFYAHGLDLCQPVLKNRPASFITGRPFELGALAEASGRPIVVMVPHLDWEHLAANGMAYGKKWHRLGRPDNFNAVAAEALDQVRDLTGRPTPPTLARLILAGHSRAYGFFDAMAHEHGAAQMQGSALGKPLHVWALDTTYSAPIADWRAWLASRDDLLATIVYRHGTYRTQGSAIARELTTGVNGQAFAKLALSAHGRLAMMPVDAGRVAHCAIPATYLPRLLAALPAWHGEADAQAEGYNASLDEDEDVASLANEAEALDAGDEVAQDEGGDATARFDAFNDSRDLAWGAASTEEATPASEAYEAFDIPQEEAGLAGSGLTASEQRAVEITSLFETGKAGGFYGLSSNFDGQGLSFGLVNWTIGTGSLQPLLRDFARENPARWVQVFGPDASRFLELINRKGTDAVREQHRFAVEQMNTASTGARGKPVWTVRQPWVGYFRRLSEDTAFQQIQVRYVRDLLARADYYCKAFHLKSEQAFCFMFDAVASHGKGWTKKKFDGVEKRRLLIEQAMAALATRHGAGAIPEADVLLAIADVLATTSAHRWADQVRRRKRWFVTGQHPRGRELAPYQPRPGVAYTTSSGA</sequence>
<dbReference type="InterPro" id="IPR003709">
    <property type="entry name" value="VanY-like_core_dom"/>
</dbReference>
<protein>
    <recommendedName>
        <fullName evidence="2">D-alanyl-D-alanine carboxypeptidase-like core domain-containing protein</fullName>
    </recommendedName>
</protein>
<gene>
    <name evidence="3" type="ORF">VI08_13760</name>
</gene>
<dbReference type="SUPFAM" id="SSF55166">
    <property type="entry name" value="Hedgehog/DD-peptidase"/>
    <property type="match status" value="1"/>
</dbReference>
<dbReference type="Gene3D" id="3.30.1380.10">
    <property type="match status" value="1"/>
</dbReference>
<dbReference type="AlphaFoldDB" id="A0A0F3KJ71"/>
<name>A0A0F3KJ71_9GAMM</name>
<dbReference type="InterPro" id="IPR052179">
    <property type="entry name" value="DD-CPase-like"/>
</dbReference>
<dbReference type="PATRIC" id="fig|345309.4.peg.2103"/>
<dbReference type="EMBL" id="JZRB01000029">
    <property type="protein sequence ID" value="KJV31310.1"/>
    <property type="molecule type" value="Genomic_DNA"/>
</dbReference>
<organism evidence="3 4">
    <name type="scientific">Luteibacter yeojuensis</name>
    <dbReference type="NCBI Taxonomy" id="345309"/>
    <lineage>
        <taxon>Bacteria</taxon>
        <taxon>Pseudomonadati</taxon>
        <taxon>Pseudomonadota</taxon>
        <taxon>Gammaproteobacteria</taxon>
        <taxon>Lysobacterales</taxon>
        <taxon>Rhodanobacteraceae</taxon>
        <taxon>Luteibacter</taxon>
    </lineage>
</organism>
<accession>A0A0F3KJ71</accession>
<dbReference type="PANTHER" id="PTHR34385:SF1">
    <property type="entry name" value="PEPTIDOGLYCAN L-ALANYL-D-GLUTAMATE ENDOPEPTIDASE CWLK"/>
    <property type="match status" value="1"/>
</dbReference>
<dbReference type="RefSeq" id="WP_045830171.1">
    <property type="nucleotide sequence ID" value="NZ_JZRB01000029.1"/>
</dbReference>
<keyword evidence="4" id="KW-1185">Reference proteome</keyword>
<evidence type="ECO:0000313" key="4">
    <source>
        <dbReference type="Proteomes" id="UP000033651"/>
    </source>
</evidence>
<evidence type="ECO:0000313" key="3">
    <source>
        <dbReference type="EMBL" id="KJV31310.1"/>
    </source>
</evidence>
<proteinExistence type="predicted"/>
<evidence type="ECO:0000256" key="1">
    <source>
        <dbReference type="SAM" id="MobiDB-lite"/>
    </source>
</evidence>
<evidence type="ECO:0000259" key="2">
    <source>
        <dbReference type="Pfam" id="PF02557"/>
    </source>
</evidence>
<dbReference type="PANTHER" id="PTHR34385">
    <property type="entry name" value="D-ALANYL-D-ALANINE CARBOXYPEPTIDASE"/>
    <property type="match status" value="1"/>
</dbReference>
<feature type="region of interest" description="Disordered" evidence="1">
    <location>
        <begin position="57"/>
        <end position="97"/>
    </location>
</feature>
<feature type="domain" description="D-alanyl-D-alanine carboxypeptidase-like core" evidence="2">
    <location>
        <begin position="195"/>
        <end position="326"/>
    </location>
</feature>
<dbReference type="GO" id="GO:0008233">
    <property type="term" value="F:peptidase activity"/>
    <property type="evidence" value="ECO:0007669"/>
    <property type="project" value="InterPro"/>
</dbReference>
<dbReference type="GO" id="GO:0006508">
    <property type="term" value="P:proteolysis"/>
    <property type="evidence" value="ECO:0007669"/>
    <property type="project" value="InterPro"/>
</dbReference>